<dbReference type="AlphaFoldDB" id="A0A2T5V7C1"/>
<evidence type="ECO:0000259" key="1">
    <source>
        <dbReference type="Pfam" id="PF02581"/>
    </source>
</evidence>
<feature type="domain" description="Thiamine phosphate synthase/TenI" evidence="1">
    <location>
        <begin position="6"/>
        <end position="184"/>
    </location>
</feature>
<dbReference type="Proteomes" id="UP000244081">
    <property type="component" value="Unassembled WGS sequence"/>
</dbReference>
<evidence type="ECO:0000313" key="2">
    <source>
        <dbReference type="EMBL" id="PTW59654.1"/>
    </source>
</evidence>
<gene>
    <name evidence="2" type="ORF">C8N35_10635</name>
</gene>
<dbReference type="InterPro" id="IPR022998">
    <property type="entry name" value="ThiamineP_synth_TenI"/>
</dbReference>
<name>A0A2T5V7C1_9HYPH</name>
<protein>
    <submittedName>
        <fullName evidence="2">Thiamine-phosphate pyrophosphorylase</fullName>
    </submittedName>
</protein>
<organism evidence="2 3">
    <name type="scientific">Breoghania corrubedonensis</name>
    <dbReference type="NCBI Taxonomy" id="665038"/>
    <lineage>
        <taxon>Bacteria</taxon>
        <taxon>Pseudomonadati</taxon>
        <taxon>Pseudomonadota</taxon>
        <taxon>Alphaproteobacteria</taxon>
        <taxon>Hyphomicrobiales</taxon>
        <taxon>Stappiaceae</taxon>
        <taxon>Breoghania</taxon>
    </lineage>
</organism>
<dbReference type="InterPro" id="IPR013785">
    <property type="entry name" value="Aldolase_TIM"/>
</dbReference>
<evidence type="ECO:0000313" key="3">
    <source>
        <dbReference type="Proteomes" id="UP000244081"/>
    </source>
</evidence>
<dbReference type="SUPFAM" id="SSF51391">
    <property type="entry name" value="Thiamin phosphate synthase"/>
    <property type="match status" value="1"/>
</dbReference>
<dbReference type="EMBL" id="QAYG01000006">
    <property type="protein sequence ID" value="PTW59654.1"/>
    <property type="molecule type" value="Genomic_DNA"/>
</dbReference>
<sequence length="219" mass="23539">MFRSRLFLITPTDFDAEAFAAPLGEALSGGDVACLLITLPEGDEDAAQLLAEKIVPIAQEAGVAALILNDTRVAGRARADGVQIDSGLEDLKLAQETFQPNRIVGVGHIKERHHAMELAELDTDYVFFGMLDLEEHDEAHRKTIDFADWWAEVFEIPCVALAGRDIASVRPVAETKAEFVALRAGVWDHPKGPKAAVEEANAILDTVAAEIAAAEEAAG</sequence>
<dbReference type="CDD" id="cd00564">
    <property type="entry name" value="TMP_TenI"/>
    <property type="match status" value="1"/>
</dbReference>
<dbReference type="Gene3D" id="3.20.20.70">
    <property type="entry name" value="Aldolase class I"/>
    <property type="match status" value="1"/>
</dbReference>
<reference evidence="2 3" key="1">
    <citation type="submission" date="2018-04" db="EMBL/GenBank/DDBJ databases">
        <title>Genomic Encyclopedia of Archaeal and Bacterial Type Strains, Phase II (KMG-II): from individual species to whole genera.</title>
        <authorList>
            <person name="Goeker M."/>
        </authorList>
    </citation>
    <scope>NUCLEOTIDE SEQUENCE [LARGE SCALE GENOMIC DNA]</scope>
    <source>
        <strain evidence="2 3">DSM 23382</strain>
    </source>
</reference>
<proteinExistence type="predicted"/>
<keyword evidence="3" id="KW-1185">Reference proteome</keyword>
<comment type="caution">
    <text evidence="2">The sequence shown here is derived from an EMBL/GenBank/DDBJ whole genome shotgun (WGS) entry which is preliminary data.</text>
</comment>
<dbReference type="RefSeq" id="WP_210203550.1">
    <property type="nucleotide sequence ID" value="NZ_QAYG01000006.1"/>
</dbReference>
<accession>A0A2T5V7C1</accession>
<dbReference type="Pfam" id="PF02581">
    <property type="entry name" value="TMP-TENI"/>
    <property type="match status" value="1"/>
</dbReference>
<dbReference type="GO" id="GO:0009228">
    <property type="term" value="P:thiamine biosynthetic process"/>
    <property type="evidence" value="ECO:0007669"/>
    <property type="project" value="UniProtKB-KW"/>
</dbReference>
<dbReference type="NCBIfam" id="NF005080">
    <property type="entry name" value="PRK06512.1"/>
    <property type="match status" value="1"/>
</dbReference>
<dbReference type="InterPro" id="IPR036206">
    <property type="entry name" value="ThiamineP_synth_sf"/>
</dbReference>